<reference evidence="1 2" key="1">
    <citation type="journal article" date="2018" name="G3 (Bethesda)">
        <title>Phylogenetic and Phylogenomic Definition of Rhizopus Species.</title>
        <authorList>
            <person name="Gryganskyi A.P."/>
            <person name="Golan J."/>
            <person name="Dolatabadi S."/>
            <person name="Mondo S."/>
            <person name="Robb S."/>
            <person name="Idnurm A."/>
            <person name="Muszewska A."/>
            <person name="Steczkiewicz K."/>
            <person name="Masonjones S."/>
            <person name="Liao H.L."/>
            <person name="Gajdeczka M.T."/>
            <person name="Anike F."/>
            <person name="Vuek A."/>
            <person name="Anishchenko I.M."/>
            <person name="Voigt K."/>
            <person name="de Hoog G.S."/>
            <person name="Smith M.E."/>
            <person name="Heitman J."/>
            <person name="Vilgalys R."/>
            <person name="Stajich J.E."/>
        </authorList>
    </citation>
    <scope>NUCLEOTIDE SEQUENCE [LARGE SCALE GENOMIC DNA]</scope>
    <source>
        <strain evidence="1 2">CBS 357.93</strain>
    </source>
</reference>
<evidence type="ECO:0000313" key="1">
    <source>
        <dbReference type="EMBL" id="RCH79820.1"/>
    </source>
</evidence>
<comment type="caution">
    <text evidence="1">The sequence shown here is derived from an EMBL/GenBank/DDBJ whole genome shotgun (WGS) entry which is preliminary data.</text>
</comment>
<dbReference type="OrthoDB" id="2278533at2759"/>
<protein>
    <submittedName>
        <fullName evidence="1">Uncharacterized protein</fullName>
    </submittedName>
</protein>
<name>A0A367IQ46_RHIAZ</name>
<gene>
    <name evidence="1" type="ORF">CU097_002791</name>
</gene>
<organism evidence="1 2">
    <name type="scientific">Rhizopus azygosporus</name>
    <name type="common">Rhizopus microsporus var. azygosporus</name>
    <dbReference type="NCBI Taxonomy" id="86630"/>
    <lineage>
        <taxon>Eukaryota</taxon>
        <taxon>Fungi</taxon>
        <taxon>Fungi incertae sedis</taxon>
        <taxon>Mucoromycota</taxon>
        <taxon>Mucoromycotina</taxon>
        <taxon>Mucoromycetes</taxon>
        <taxon>Mucorales</taxon>
        <taxon>Mucorineae</taxon>
        <taxon>Rhizopodaceae</taxon>
        <taxon>Rhizopus</taxon>
    </lineage>
</organism>
<sequence>CQYEHFIIAPDDPAWKSRFTTDELKEIRSKNPNPLPPCSDTLLNYLNTFTDLKTVDELIKQTRKCHFDFDREFDLDWAKQSMQSALRLFKIRRILYFVDTAFDNVSIDM</sequence>
<evidence type="ECO:0000313" key="2">
    <source>
        <dbReference type="Proteomes" id="UP000252139"/>
    </source>
</evidence>
<accession>A0A367IQ46</accession>
<dbReference type="EMBL" id="PJQL01004266">
    <property type="protein sequence ID" value="RCH79820.1"/>
    <property type="molecule type" value="Genomic_DNA"/>
</dbReference>
<dbReference type="Proteomes" id="UP000252139">
    <property type="component" value="Unassembled WGS sequence"/>
</dbReference>
<feature type="non-terminal residue" evidence="1">
    <location>
        <position position="1"/>
    </location>
</feature>
<dbReference type="AlphaFoldDB" id="A0A367IQ46"/>
<keyword evidence="2" id="KW-1185">Reference proteome</keyword>
<proteinExistence type="predicted"/>